<dbReference type="EMBL" id="GBRH01196855">
    <property type="protein sequence ID" value="JAE01041.1"/>
    <property type="molecule type" value="Transcribed_RNA"/>
</dbReference>
<reference evidence="1" key="1">
    <citation type="submission" date="2014-09" db="EMBL/GenBank/DDBJ databases">
        <authorList>
            <person name="Magalhaes I.L.F."/>
            <person name="Oliveira U."/>
            <person name="Santos F.R."/>
            <person name="Vidigal T.H.D.A."/>
            <person name="Brescovit A.D."/>
            <person name="Santos A.J."/>
        </authorList>
    </citation>
    <scope>NUCLEOTIDE SEQUENCE</scope>
    <source>
        <tissue evidence="1">Shoot tissue taken approximately 20 cm above the soil surface</tissue>
    </source>
</reference>
<name>A0A0A9ET33_ARUDO</name>
<dbReference type="AlphaFoldDB" id="A0A0A9ET33"/>
<accession>A0A0A9ET33</accession>
<sequence length="28" mass="3525">MLFRRHAFQKLTVMCQKFFHDPRMGVNW</sequence>
<proteinExistence type="predicted"/>
<reference evidence="1" key="2">
    <citation type="journal article" date="2015" name="Data Brief">
        <title>Shoot transcriptome of the giant reed, Arundo donax.</title>
        <authorList>
            <person name="Barrero R.A."/>
            <person name="Guerrero F.D."/>
            <person name="Moolhuijzen P."/>
            <person name="Goolsby J.A."/>
            <person name="Tidwell J."/>
            <person name="Bellgard S.E."/>
            <person name="Bellgard M.I."/>
        </authorList>
    </citation>
    <scope>NUCLEOTIDE SEQUENCE</scope>
    <source>
        <tissue evidence="1">Shoot tissue taken approximately 20 cm above the soil surface</tissue>
    </source>
</reference>
<protein>
    <submittedName>
        <fullName evidence="1">Uncharacterized protein</fullName>
    </submittedName>
</protein>
<evidence type="ECO:0000313" key="1">
    <source>
        <dbReference type="EMBL" id="JAE01041.1"/>
    </source>
</evidence>
<organism evidence="1">
    <name type="scientific">Arundo donax</name>
    <name type="common">Giant reed</name>
    <name type="synonym">Donax arundinaceus</name>
    <dbReference type="NCBI Taxonomy" id="35708"/>
    <lineage>
        <taxon>Eukaryota</taxon>
        <taxon>Viridiplantae</taxon>
        <taxon>Streptophyta</taxon>
        <taxon>Embryophyta</taxon>
        <taxon>Tracheophyta</taxon>
        <taxon>Spermatophyta</taxon>
        <taxon>Magnoliopsida</taxon>
        <taxon>Liliopsida</taxon>
        <taxon>Poales</taxon>
        <taxon>Poaceae</taxon>
        <taxon>PACMAD clade</taxon>
        <taxon>Arundinoideae</taxon>
        <taxon>Arundineae</taxon>
        <taxon>Arundo</taxon>
    </lineage>
</organism>